<evidence type="ECO:0000313" key="2">
    <source>
        <dbReference type="EMBL" id="ORX61167.1"/>
    </source>
</evidence>
<dbReference type="EMBL" id="MCFH01000001">
    <property type="protein sequence ID" value="ORX61167.1"/>
    <property type="molecule type" value="Genomic_DNA"/>
</dbReference>
<reference evidence="2 3" key="2">
    <citation type="submission" date="2016-08" db="EMBL/GenBank/DDBJ databases">
        <title>Pervasive Adenine N6-methylation of Active Genes in Fungi.</title>
        <authorList>
            <consortium name="DOE Joint Genome Institute"/>
            <person name="Mondo S.J."/>
            <person name="Dannebaum R.O."/>
            <person name="Kuo R.C."/>
            <person name="Labutti K."/>
            <person name="Haridas S."/>
            <person name="Kuo A."/>
            <person name="Salamov A."/>
            <person name="Ahrendt S.R."/>
            <person name="Lipzen A."/>
            <person name="Sullivan W."/>
            <person name="Andreopoulos W.B."/>
            <person name="Clum A."/>
            <person name="Lindquist E."/>
            <person name="Daum C."/>
            <person name="Ramamoorthy G.K."/>
            <person name="Gryganskyi A."/>
            <person name="Culley D."/>
            <person name="Magnuson J.K."/>
            <person name="James T.Y."/>
            <person name="O'Malley M.A."/>
            <person name="Stajich J.E."/>
            <person name="Spatafora J.W."/>
            <person name="Visel A."/>
            <person name="Grigoriev I.V."/>
        </authorList>
    </citation>
    <scope>NUCLEOTIDE SEQUENCE [LARGE SCALE GENOMIC DNA]</scope>
    <source>
        <strain evidence="3">finn</strain>
    </source>
</reference>
<dbReference type="AlphaFoldDB" id="A0A1Y1VP28"/>
<feature type="compositionally biased region" description="Pro residues" evidence="1">
    <location>
        <begin position="195"/>
        <end position="205"/>
    </location>
</feature>
<feature type="compositionally biased region" description="Polar residues" evidence="1">
    <location>
        <begin position="1"/>
        <end position="14"/>
    </location>
</feature>
<feature type="compositionally biased region" description="Basic and acidic residues" evidence="1">
    <location>
        <begin position="138"/>
        <end position="148"/>
    </location>
</feature>
<name>A0A1Y1VP28_9FUNG</name>
<sequence>PPKSNINPGRNNYVAQKPKNIDNFRSQPYYGPNRGRDNPNSRGNYYDRPPNNSFERSNSNRRPYKPTNHDRGYYSPPPPSPPLPPPSGGYRNSYPPAYDRYDRNDNLHPSTLSPHNYDRYDRNDNPPYNERYPGRVNKPHDNRDHNRGEPPLPPPPTNERYNKRINGGMPMYDKYDRSKTGINPSSQYYNRRDNPPPPPPPPPPMYDHHERRNNHLQQGYDRRGKGPAPPPGPRFDRRDHNPPPAPGYYDGPLVGNNSNRNYYGRGGSTPPNRMMNNPPPYNYRGGWKRK</sequence>
<dbReference type="PANTHER" id="PTHR45691">
    <property type="entry name" value="PROTEIN DIAPHANOUS"/>
    <property type="match status" value="1"/>
</dbReference>
<feature type="compositionally biased region" description="Pro residues" evidence="1">
    <location>
        <begin position="75"/>
        <end position="87"/>
    </location>
</feature>
<comment type="caution">
    <text evidence="2">The sequence shown here is derived from an EMBL/GenBank/DDBJ whole genome shotgun (WGS) entry which is preliminary data.</text>
</comment>
<feature type="compositionally biased region" description="Polar residues" evidence="1">
    <location>
        <begin position="180"/>
        <end position="189"/>
    </location>
</feature>
<evidence type="ECO:0000313" key="3">
    <source>
        <dbReference type="Proteomes" id="UP000193719"/>
    </source>
</evidence>
<dbReference type="PANTHER" id="PTHR45691:SF6">
    <property type="entry name" value="PROTEIN DIAPHANOUS"/>
    <property type="match status" value="1"/>
</dbReference>
<proteinExistence type="predicted"/>
<dbReference type="InterPro" id="IPR051412">
    <property type="entry name" value="Formin_Homology_Diaphanous_sf"/>
</dbReference>
<feature type="region of interest" description="Disordered" evidence="1">
    <location>
        <begin position="1"/>
        <end position="290"/>
    </location>
</feature>
<dbReference type="GO" id="GO:0005884">
    <property type="term" value="C:actin filament"/>
    <property type="evidence" value="ECO:0007669"/>
    <property type="project" value="TreeGrafter"/>
</dbReference>
<keyword evidence="3" id="KW-1185">Reference proteome</keyword>
<feature type="compositionally biased region" description="Low complexity" evidence="1">
    <location>
        <begin position="48"/>
        <end position="61"/>
    </location>
</feature>
<protein>
    <submittedName>
        <fullName evidence="2">Uncharacterized protein</fullName>
    </submittedName>
</protein>
<accession>A0A1Y1VP28</accession>
<reference evidence="2 3" key="1">
    <citation type="submission" date="2016-08" db="EMBL/GenBank/DDBJ databases">
        <title>Genomes of anaerobic fungi encode conserved fungal cellulosomes for biomass hydrolysis.</title>
        <authorList>
            <consortium name="DOE Joint Genome Institute"/>
            <person name="Haitjema C.H."/>
            <person name="Gilmore S.P."/>
            <person name="Henske J.K."/>
            <person name="Solomon K.V."/>
            <person name="De Groot R."/>
            <person name="Kuo A."/>
            <person name="Mondo S.J."/>
            <person name="Salamov A.A."/>
            <person name="Labutti K."/>
            <person name="Zhao Z."/>
            <person name="Chiniquy J."/>
            <person name="Barry K."/>
            <person name="Brewer H.M."/>
            <person name="Purvine S.O."/>
            <person name="Wright A.T."/>
            <person name="Boxma B."/>
            <person name="Van Alen T."/>
            <person name="Hackstein J.H."/>
            <person name="Baker S.E."/>
            <person name="Grigoriev I.V."/>
            <person name="O'Malley M.A."/>
        </authorList>
    </citation>
    <scope>NUCLEOTIDE SEQUENCE [LARGE SCALE GENOMIC DNA]</scope>
    <source>
        <strain evidence="3">finn</strain>
    </source>
</reference>
<feature type="compositionally biased region" description="Low complexity" evidence="1">
    <location>
        <begin position="255"/>
        <end position="276"/>
    </location>
</feature>
<feature type="non-terminal residue" evidence="2">
    <location>
        <position position="1"/>
    </location>
</feature>
<gene>
    <name evidence="2" type="ORF">BCR36DRAFT_272730</name>
</gene>
<evidence type="ECO:0000256" key="1">
    <source>
        <dbReference type="SAM" id="MobiDB-lite"/>
    </source>
</evidence>
<dbReference type="Proteomes" id="UP000193719">
    <property type="component" value="Unassembled WGS sequence"/>
</dbReference>
<dbReference type="OrthoDB" id="10483013at2759"/>
<dbReference type="GO" id="GO:0030041">
    <property type="term" value="P:actin filament polymerization"/>
    <property type="evidence" value="ECO:0007669"/>
    <property type="project" value="TreeGrafter"/>
</dbReference>
<organism evidence="2 3">
    <name type="scientific">Piromyces finnis</name>
    <dbReference type="NCBI Taxonomy" id="1754191"/>
    <lineage>
        <taxon>Eukaryota</taxon>
        <taxon>Fungi</taxon>
        <taxon>Fungi incertae sedis</taxon>
        <taxon>Chytridiomycota</taxon>
        <taxon>Chytridiomycota incertae sedis</taxon>
        <taxon>Neocallimastigomycetes</taxon>
        <taxon>Neocallimastigales</taxon>
        <taxon>Neocallimastigaceae</taxon>
        <taxon>Piromyces</taxon>
    </lineage>
</organism>